<evidence type="ECO:0000256" key="2">
    <source>
        <dbReference type="ARBA" id="ARBA00022679"/>
    </source>
</evidence>
<feature type="domain" description="Glycosyl transferase CAP10" evidence="3">
    <location>
        <begin position="295"/>
        <end position="590"/>
    </location>
</feature>
<dbReference type="OrthoDB" id="541052at2759"/>
<organism evidence="4 5">
    <name type="scientific">Fusarium torreyae</name>
    <dbReference type="NCBI Taxonomy" id="1237075"/>
    <lineage>
        <taxon>Eukaryota</taxon>
        <taxon>Fungi</taxon>
        <taxon>Dikarya</taxon>
        <taxon>Ascomycota</taxon>
        <taxon>Pezizomycotina</taxon>
        <taxon>Sordariomycetes</taxon>
        <taxon>Hypocreomycetidae</taxon>
        <taxon>Hypocreales</taxon>
        <taxon>Nectriaceae</taxon>
        <taxon>Fusarium</taxon>
    </lineage>
</organism>
<name>A0A9W8RV14_9HYPO</name>
<gene>
    <name evidence="4" type="ORF">NW762_010798</name>
</gene>
<evidence type="ECO:0000313" key="4">
    <source>
        <dbReference type="EMBL" id="KAJ4252892.1"/>
    </source>
</evidence>
<evidence type="ECO:0000259" key="3">
    <source>
        <dbReference type="SMART" id="SM00672"/>
    </source>
</evidence>
<dbReference type="InterPro" id="IPR006598">
    <property type="entry name" value="CAP10"/>
</dbReference>
<protein>
    <recommendedName>
        <fullName evidence="3">Glycosyl transferase CAP10 domain-containing protein</fullName>
    </recommendedName>
</protein>
<dbReference type="AlphaFoldDB" id="A0A9W8RV14"/>
<accession>A0A9W8RV14</accession>
<comment type="similarity">
    <text evidence="1">Belongs to the glycosyltransferase 90 family.</text>
</comment>
<keyword evidence="2" id="KW-0808">Transferase</keyword>
<dbReference type="SMART" id="SM00672">
    <property type="entry name" value="CAP10"/>
    <property type="match status" value="1"/>
</dbReference>
<dbReference type="PANTHER" id="PTHR12203">
    <property type="entry name" value="KDEL LYS-ASP-GLU-LEU CONTAINING - RELATED"/>
    <property type="match status" value="1"/>
</dbReference>
<dbReference type="EMBL" id="JAOQAZ010000025">
    <property type="protein sequence ID" value="KAJ4252892.1"/>
    <property type="molecule type" value="Genomic_DNA"/>
</dbReference>
<evidence type="ECO:0000256" key="1">
    <source>
        <dbReference type="ARBA" id="ARBA00010118"/>
    </source>
</evidence>
<keyword evidence="5" id="KW-1185">Reference proteome</keyword>
<dbReference type="Proteomes" id="UP001152049">
    <property type="component" value="Unassembled WGS sequence"/>
</dbReference>
<comment type="caution">
    <text evidence="4">The sequence shown here is derived from an EMBL/GenBank/DDBJ whole genome shotgun (WGS) entry which is preliminary data.</text>
</comment>
<reference evidence="4" key="1">
    <citation type="submission" date="2022-09" db="EMBL/GenBank/DDBJ databases">
        <title>Fusarium specimens isolated from Avocado Roots.</title>
        <authorList>
            <person name="Stajich J."/>
            <person name="Roper C."/>
            <person name="Heimlech-Rivalta G."/>
        </authorList>
    </citation>
    <scope>NUCLEOTIDE SEQUENCE</scope>
    <source>
        <strain evidence="4">CF00136</strain>
    </source>
</reference>
<dbReference type="GO" id="GO:0016740">
    <property type="term" value="F:transferase activity"/>
    <property type="evidence" value="ECO:0007669"/>
    <property type="project" value="UniProtKB-KW"/>
</dbReference>
<evidence type="ECO:0000313" key="5">
    <source>
        <dbReference type="Proteomes" id="UP001152049"/>
    </source>
</evidence>
<dbReference type="Pfam" id="PF05686">
    <property type="entry name" value="Glyco_transf_90"/>
    <property type="match status" value="1"/>
</dbReference>
<sequence length="605" mass="69423">MASFVHRCFVLSSIGTCILCLLVPSFVFGSAGLLLSRAVEELTAAAEINFKFWEGQAATSQTLREATSEYKRRYGLLPPPKFDKWLEFALDNDSPIIDHFDQIYDDLLPFWGIEPATIRRRTGHLFDYSALEMGQLRIRNGTVEISPHIPGSHRWMMESMQRMIEPFARWLPDMDIAMNLADECRMAVPHEDMREIRDEAQRAMTKMMRPGQDIRTNATTNLTGSQWSSTFTEPLSGNVMSTYFSNNIRWQLYYDFVAPSCPPASLARKKRWWDWSTVCEECMQPHSILTSEGPLVADARLARDLCHQPDMAYLDGFIASPSMMVGTNTLFPIFSQGRVGGFSDIMIPSPWNFDKKSPYNESLDRSWDDKLNSLFWRGSSTDGYAAYGTWMGFSRARFVHEAYQKETKSSGHTKDSSINVSYAGSLSRCHEADCDMESYTFRTWAAGMHAAGQQESEEDDDSEELKELSYYVTPFEDNWKFRHLIDLDGAGFSGRFLPFLKSRSLVYRAALFQAWFDERLTAWHHYIPVDVRLGSGFWALFDFFSNKGGANSDPGDEHARKIAEQGRQWAQKALRPVDMQIYTFRLLLEWGRIIDDDREHLGLEE</sequence>
<proteinExistence type="inferred from homology"/>
<dbReference type="PANTHER" id="PTHR12203:SF35">
    <property type="entry name" value="PROTEIN O-GLUCOSYLTRANSFERASE 1"/>
    <property type="match status" value="1"/>
</dbReference>
<dbReference type="InterPro" id="IPR051091">
    <property type="entry name" value="O-Glucosyltr/Glycosyltrsf_90"/>
</dbReference>